<dbReference type="VEuPathDB" id="FungiDB:KRP22_13379"/>
<keyword evidence="8" id="KW-1185">Reference proteome</keyword>
<feature type="domain" description="EF-hand" evidence="6">
    <location>
        <begin position="686"/>
        <end position="721"/>
    </location>
</feature>
<dbReference type="EnsemblProtists" id="Phyra77209">
    <property type="protein sequence ID" value="Phyra77209"/>
    <property type="gene ID" value="Phyra77209"/>
</dbReference>
<dbReference type="Pfam" id="PF13833">
    <property type="entry name" value="EF-hand_8"/>
    <property type="match status" value="1"/>
</dbReference>
<evidence type="ECO:0000256" key="4">
    <source>
        <dbReference type="ARBA" id="ARBA00022837"/>
    </source>
</evidence>
<dbReference type="GO" id="GO:0005509">
    <property type="term" value="F:calcium ion binding"/>
    <property type="evidence" value="ECO:0007669"/>
    <property type="project" value="InterPro"/>
</dbReference>
<feature type="domain" description="EF-hand" evidence="6">
    <location>
        <begin position="977"/>
        <end position="1012"/>
    </location>
</feature>
<dbReference type="Pfam" id="PF13499">
    <property type="entry name" value="EF-hand_7"/>
    <property type="match status" value="9"/>
</dbReference>
<feature type="domain" description="EF-hand" evidence="6">
    <location>
        <begin position="556"/>
        <end position="591"/>
    </location>
</feature>
<dbReference type="HOGENOM" id="CLU_266146_0_0_1"/>
<keyword evidence="4" id="KW-0106">Calcium</keyword>
<dbReference type="VEuPathDB" id="FungiDB:KRP23_10578"/>
<evidence type="ECO:0000256" key="1">
    <source>
        <dbReference type="ARBA" id="ARBA00005253"/>
    </source>
</evidence>
<feature type="domain" description="EF-hand" evidence="6">
    <location>
        <begin position="1091"/>
        <end position="1122"/>
    </location>
</feature>
<dbReference type="VEuPathDB" id="FungiDB:KRP23_10579"/>
<sequence>MFLVQKSSSSTEMTSARDGSSAGALSARARDLHRKLLERVLLRSETQSVKDVFRHYDRERAGVLTVEQFRALVRDHDFLDADAELLLRHLGTKDKQSVSFHAFMGDVQLGAEQNYPPSKNANAGNSPKKIQQLSQLTETQPKKIAQPQTKTRAKAGTKTAKVDMMQDPMEAIRTKLRERVMGHSKTIREVFMEYDGDGNGQLDYEEFGRFMAKYKFAPEETQTVVDYLDRDGSGTIDYDEFAAGLLFYRPPIAVPVAPVQATSSSSKSFDKVARQQTQQPSPPQPARSSQTSKQTDLQQIQSSIRSKFKEALKKSEQRTGRSRDLRAEFDNYDVDGNKRLDHQEFGALLVGLGIKLKAQELRVVLQEIDPDEEETIGFQTIAHLLGVQETTDQRKAKPSIEKRRQTTTSKAVDEVLAAFNKHDRDSSGELDYAEFRRLMHESGVKDDKEIDALIDEIDADGNGSITFDEFARVYDRRIKRYSTVDGEVSAAFSKYDRDGSGELDYTEFRRMMHDFGVKDNEVIDTLIDEIDEDGSGSISFEEFSRVYDRRIKPSLNTDNEVVDTFKKYDRDGSGELEYDEFRRMLHESGVKSSEVIDALIDEIDKDRSGAISFHEFARVYDSSIKPALKNNRQRHEQASSRYNEGDTVQPASTARKSSQTETEQTARSRLVALQEQELQFMERVLRRHNSIENAFLEFDRDGRHEMDFEQFRDFMGQYGITEEANISMLLKRLDADNSGMIDLQEFLSVFNAQRLARHKATTKSVARADQHTNLSTNGGVERLPRRGARPHASESLGVRNDNKPNKAARLRQLEEKWIRGALAGHDSLRSAFAAVDRDQDGEITCDEFRKLMNQFGVRDEEDIALLMKKLDADGNGCIEYEEFATTFHEARVTRNGERRQNSSALVPHQRTVAKPVAPVESKNARGARLRDLQIKWMKRVLSCHESIESAFYQYDNDGNDELDHEEFRHFMKRYGIVKNDDIDTLIRRLDTDGSGTVSFDEFSVIFNPARVNPGSTAEGISAIAAAAPEDIFDPEELESILEIERELAQRMAHQTRDLRLAFRKFDSNGNGLLEYKEFRSVLKSYRLPEVEIRKVIRHLDRDVSGFIDYKEFIAGFGTSKENGGAATVASTQKEASKRSSPGKGNVKPKPHFRAKPQGQSKTPSIEALKKKMLDRILAIRGTVQGAFREYDLDREGCLNEAQFVKLVLDCGFSRDEAARLLDVFDKDQSGTVEYQEFLAQLVVKGGS</sequence>
<feature type="domain" description="EF-hand" evidence="6">
    <location>
        <begin position="446"/>
        <end position="480"/>
    </location>
</feature>
<feature type="domain" description="EF-hand" evidence="6">
    <location>
        <begin position="521"/>
        <end position="553"/>
    </location>
</feature>
<dbReference type="CDD" id="cd00051">
    <property type="entry name" value="EFh"/>
    <property type="match status" value="6"/>
</dbReference>
<evidence type="ECO:0000256" key="2">
    <source>
        <dbReference type="ARBA" id="ARBA00022723"/>
    </source>
</evidence>
<dbReference type="eggNOG" id="KOG0027">
    <property type="taxonomic scope" value="Eukaryota"/>
</dbReference>
<evidence type="ECO:0000256" key="3">
    <source>
        <dbReference type="ARBA" id="ARBA00022737"/>
    </source>
</evidence>
<feature type="domain" description="EF-hand" evidence="6">
    <location>
        <begin position="182"/>
        <end position="217"/>
    </location>
</feature>
<reference evidence="7" key="2">
    <citation type="submission" date="2015-06" db="UniProtKB">
        <authorList>
            <consortium name="EnsemblProtists"/>
        </authorList>
    </citation>
    <scope>IDENTIFICATION</scope>
    <source>
        <strain evidence="7">Pr102</strain>
    </source>
</reference>
<feature type="domain" description="EF-hand" evidence="6">
    <location>
        <begin position="320"/>
        <end position="355"/>
    </location>
</feature>
<dbReference type="STRING" id="164328.H3GLG1"/>
<feature type="domain" description="EF-hand" evidence="6">
    <location>
        <begin position="1212"/>
        <end position="1247"/>
    </location>
</feature>
<dbReference type="Proteomes" id="UP000005238">
    <property type="component" value="Unassembled WGS sequence"/>
</dbReference>
<dbReference type="InParanoid" id="H3GLG1"/>
<accession>H3GLG1</accession>
<dbReference type="PROSITE" id="PS50222">
    <property type="entry name" value="EF_HAND_2"/>
    <property type="match status" value="17"/>
</dbReference>
<feature type="region of interest" description="Disordered" evidence="5">
    <location>
        <begin position="1"/>
        <end position="24"/>
    </location>
</feature>
<dbReference type="PANTHER" id="PTHR34524:SF6">
    <property type="entry name" value="CALCYPHOSINE LIKE"/>
    <property type="match status" value="1"/>
</dbReference>
<dbReference type="eggNOG" id="KOG0032">
    <property type="taxonomic scope" value="Eukaryota"/>
</dbReference>
<evidence type="ECO:0000313" key="7">
    <source>
        <dbReference type="EnsemblProtists" id="Phyra77209"/>
    </source>
</evidence>
<reference evidence="8" key="1">
    <citation type="journal article" date="2006" name="Science">
        <title>Phytophthora genome sequences uncover evolutionary origins and mechanisms of pathogenesis.</title>
        <authorList>
            <person name="Tyler B.M."/>
            <person name="Tripathy S."/>
            <person name="Zhang X."/>
            <person name="Dehal P."/>
            <person name="Jiang R.H."/>
            <person name="Aerts A."/>
            <person name="Arredondo F.D."/>
            <person name="Baxter L."/>
            <person name="Bensasson D."/>
            <person name="Beynon J.L."/>
            <person name="Chapman J."/>
            <person name="Damasceno C.M."/>
            <person name="Dorrance A.E."/>
            <person name="Dou D."/>
            <person name="Dickerman A.W."/>
            <person name="Dubchak I.L."/>
            <person name="Garbelotto M."/>
            <person name="Gijzen M."/>
            <person name="Gordon S.G."/>
            <person name="Govers F."/>
            <person name="Grunwald N.J."/>
            <person name="Huang W."/>
            <person name="Ivors K.L."/>
            <person name="Jones R.W."/>
            <person name="Kamoun S."/>
            <person name="Krampis K."/>
            <person name="Lamour K.H."/>
            <person name="Lee M.K."/>
            <person name="McDonald W.H."/>
            <person name="Medina M."/>
            <person name="Meijer H.J."/>
            <person name="Nordberg E.K."/>
            <person name="Maclean D.J."/>
            <person name="Ospina-Giraldo M.D."/>
            <person name="Morris P.F."/>
            <person name="Phuntumart V."/>
            <person name="Putnam N.H."/>
            <person name="Rash S."/>
            <person name="Rose J.K."/>
            <person name="Sakihama Y."/>
            <person name="Salamov A.A."/>
            <person name="Savidor A."/>
            <person name="Scheuring C.F."/>
            <person name="Smith B.M."/>
            <person name="Sobral B.W."/>
            <person name="Terry A."/>
            <person name="Torto-Alalibo T.A."/>
            <person name="Win J."/>
            <person name="Xu Z."/>
            <person name="Zhang H."/>
            <person name="Grigoriev I.V."/>
            <person name="Rokhsar D.S."/>
            <person name="Boore J.L."/>
        </authorList>
    </citation>
    <scope>NUCLEOTIDE SEQUENCE [LARGE SCALE GENOMIC DNA]</scope>
    <source>
        <strain evidence="8">Pr102</strain>
    </source>
</reference>
<dbReference type="InterPro" id="IPR051581">
    <property type="entry name" value="Ca-bind"/>
</dbReference>
<evidence type="ECO:0000256" key="5">
    <source>
        <dbReference type="SAM" id="MobiDB-lite"/>
    </source>
</evidence>
<dbReference type="SMART" id="SM00054">
    <property type="entry name" value="EFh"/>
    <property type="match status" value="21"/>
</dbReference>
<feature type="domain" description="EF-hand" evidence="6">
    <location>
        <begin position="823"/>
        <end position="858"/>
    </location>
</feature>
<feature type="region of interest" description="Disordered" evidence="5">
    <location>
        <begin position="761"/>
        <end position="804"/>
    </location>
</feature>
<dbReference type="SUPFAM" id="SSF47473">
    <property type="entry name" value="EF-hand"/>
    <property type="match status" value="6"/>
</dbReference>
<dbReference type="AlphaFoldDB" id="H3GLG1"/>
<feature type="region of interest" description="Disordered" evidence="5">
    <location>
        <begin position="265"/>
        <end position="300"/>
    </location>
</feature>
<feature type="domain" description="EF-hand" evidence="6">
    <location>
        <begin position="594"/>
        <end position="626"/>
    </location>
</feature>
<feature type="domain" description="EF-hand" evidence="6">
    <location>
        <begin position="483"/>
        <end position="518"/>
    </location>
</feature>
<dbReference type="Gene3D" id="1.10.238.10">
    <property type="entry name" value="EF-hand"/>
    <property type="match status" value="11"/>
</dbReference>
<feature type="region of interest" description="Disordered" evidence="5">
    <location>
        <begin position="627"/>
        <end position="667"/>
    </location>
</feature>
<protein>
    <recommendedName>
        <fullName evidence="6">EF-hand domain-containing protein</fullName>
    </recommendedName>
</protein>
<dbReference type="OMA" id="NLCEKRS"/>
<feature type="domain" description="EF-hand" evidence="6">
    <location>
        <begin position="44"/>
        <end position="79"/>
    </location>
</feature>
<feature type="domain" description="EF-hand" evidence="6">
    <location>
        <begin position="859"/>
        <end position="893"/>
    </location>
</feature>
<proteinExistence type="inferred from homology"/>
<feature type="compositionally biased region" description="Polar residues" evidence="5">
    <location>
        <begin position="649"/>
        <end position="667"/>
    </location>
</feature>
<feature type="domain" description="EF-hand" evidence="6">
    <location>
        <begin position="1053"/>
        <end position="1088"/>
    </location>
</feature>
<dbReference type="InterPro" id="IPR002048">
    <property type="entry name" value="EF_hand_dom"/>
</dbReference>
<feature type="domain" description="EF-hand" evidence="6">
    <location>
        <begin position="410"/>
        <end position="445"/>
    </location>
</feature>
<organism evidence="7 8">
    <name type="scientific">Phytophthora ramorum</name>
    <name type="common">Sudden oak death agent</name>
    <dbReference type="NCBI Taxonomy" id="164328"/>
    <lineage>
        <taxon>Eukaryota</taxon>
        <taxon>Sar</taxon>
        <taxon>Stramenopiles</taxon>
        <taxon>Oomycota</taxon>
        <taxon>Peronosporomycetes</taxon>
        <taxon>Peronosporales</taxon>
        <taxon>Peronosporaceae</taxon>
        <taxon>Phytophthora</taxon>
    </lineage>
</organism>
<dbReference type="FunFam" id="1.10.238.10:FF:000178">
    <property type="entry name" value="Calmodulin-2 A"/>
    <property type="match status" value="2"/>
</dbReference>
<evidence type="ECO:0000259" key="6">
    <source>
        <dbReference type="PROSITE" id="PS50222"/>
    </source>
</evidence>
<keyword evidence="3" id="KW-0677">Repeat</keyword>
<comment type="similarity">
    <text evidence="1">Belongs to the centrin family.</text>
</comment>
<dbReference type="PANTHER" id="PTHR34524">
    <property type="entry name" value="CALCYPHOSIN"/>
    <property type="match status" value="1"/>
</dbReference>
<feature type="domain" description="EF-hand" evidence="6">
    <location>
        <begin position="219"/>
        <end position="251"/>
    </location>
</feature>
<dbReference type="InterPro" id="IPR018247">
    <property type="entry name" value="EF_Hand_1_Ca_BS"/>
</dbReference>
<dbReference type="VEuPathDB" id="FungiDB:KRP23_10577"/>
<feature type="region of interest" description="Disordered" evidence="5">
    <location>
        <begin position="1122"/>
        <end position="1163"/>
    </location>
</feature>
<name>H3GLG1_PHYRM</name>
<keyword evidence="2" id="KW-0479">Metal-binding</keyword>
<dbReference type="EMBL" id="DS566020">
    <property type="status" value="NOT_ANNOTATED_CDS"/>
    <property type="molecule type" value="Genomic_DNA"/>
</dbReference>
<evidence type="ECO:0000313" key="8">
    <source>
        <dbReference type="Proteomes" id="UP000005238"/>
    </source>
</evidence>
<dbReference type="InterPro" id="IPR011992">
    <property type="entry name" value="EF-hand-dom_pair"/>
</dbReference>
<dbReference type="GO" id="GO:0043226">
    <property type="term" value="C:organelle"/>
    <property type="evidence" value="ECO:0007669"/>
    <property type="project" value="UniProtKB-ARBA"/>
</dbReference>
<dbReference type="PROSITE" id="PS00018">
    <property type="entry name" value="EF_HAND_1"/>
    <property type="match status" value="15"/>
</dbReference>
<feature type="compositionally biased region" description="Polar residues" evidence="5">
    <location>
        <begin position="1"/>
        <end position="14"/>
    </location>
</feature>